<feature type="domain" description="YetF C-terminal" evidence="9">
    <location>
        <begin position="81"/>
        <end position="229"/>
    </location>
</feature>
<keyword evidence="3" id="KW-1003">Cell membrane</keyword>
<keyword evidence="5 8" id="KW-1133">Transmembrane helix</keyword>
<evidence type="ECO:0000256" key="4">
    <source>
        <dbReference type="ARBA" id="ARBA00022692"/>
    </source>
</evidence>
<dbReference type="EMBL" id="JBHLVF010000023">
    <property type="protein sequence ID" value="MFC0392705.1"/>
    <property type="molecule type" value="Genomic_DNA"/>
</dbReference>
<feature type="region of interest" description="Disordered" evidence="7">
    <location>
        <begin position="149"/>
        <end position="173"/>
    </location>
</feature>
<keyword evidence="6 8" id="KW-0472">Membrane</keyword>
<evidence type="ECO:0000256" key="2">
    <source>
        <dbReference type="ARBA" id="ARBA00006448"/>
    </source>
</evidence>
<keyword evidence="11" id="KW-1185">Reference proteome</keyword>
<evidence type="ECO:0000256" key="7">
    <source>
        <dbReference type="SAM" id="MobiDB-lite"/>
    </source>
</evidence>
<dbReference type="Proteomes" id="UP001589818">
    <property type="component" value="Unassembled WGS sequence"/>
</dbReference>
<evidence type="ECO:0000259" key="9">
    <source>
        <dbReference type="Pfam" id="PF04239"/>
    </source>
</evidence>
<dbReference type="Pfam" id="PF04239">
    <property type="entry name" value="DUF421"/>
    <property type="match status" value="1"/>
</dbReference>
<evidence type="ECO:0000256" key="5">
    <source>
        <dbReference type="ARBA" id="ARBA00022989"/>
    </source>
</evidence>
<protein>
    <submittedName>
        <fullName evidence="10">DUF421 domain-containing protein</fullName>
    </submittedName>
</protein>
<comment type="subcellular location">
    <subcellularLocation>
        <location evidence="1">Cell membrane</location>
        <topology evidence="1">Multi-pass membrane protein</topology>
    </subcellularLocation>
</comment>
<feature type="transmembrane region" description="Helical" evidence="8">
    <location>
        <begin position="6"/>
        <end position="25"/>
    </location>
</feature>
<comment type="caution">
    <text evidence="10">The sequence shown here is derived from an EMBL/GenBank/DDBJ whole genome shotgun (WGS) entry which is preliminary data.</text>
</comment>
<organism evidence="10 11">
    <name type="scientific">Paenibacillus mendelii</name>
    <dbReference type="NCBI Taxonomy" id="206163"/>
    <lineage>
        <taxon>Bacteria</taxon>
        <taxon>Bacillati</taxon>
        <taxon>Bacillota</taxon>
        <taxon>Bacilli</taxon>
        <taxon>Bacillales</taxon>
        <taxon>Paenibacillaceae</taxon>
        <taxon>Paenibacillus</taxon>
    </lineage>
</organism>
<dbReference type="Gene3D" id="3.30.240.20">
    <property type="entry name" value="bsu07140 like domains"/>
    <property type="match status" value="2"/>
</dbReference>
<feature type="compositionally biased region" description="Polar residues" evidence="7">
    <location>
        <begin position="153"/>
        <end position="166"/>
    </location>
</feature>
<evidence type="ECO:0000313" key="10">
    <source>
        <dbReference type="EMBL" id="MFC0392705.1"/>
    </source>
</evidence>
<name>A0ABV6JA00_9BACL</name>
<dbReference type="InterPro" id="IPR023090">
    <property type="entry name" value="UPF0702_alpha/beta_dom_sf"/>
</dbReference>
<dbReference type="PANTHER" id="PTHR34582">
    <property type="entry name" value="UPF0702 TRANSMEMBRANE PROTEIN YCAP"/>
    <property type="match status" value="1"/>
</dbReference>
<dbReference type="InterPro" id="IPR007353">
    <property type="entry name" value="DUF421"/>
</dbReference>
<keyword evidence="4 8" id="KW-0812">Transmembrane</keyword>
<feature type="transmembrane region" description="Helical" evidence="8">
    <location>
        <begin position="32"/>
        <end position="51"/>
    </location>
</feature>
<accession>A0ABV6JA00</accession>
<evidence type="ECO:0000256" key="1">
    <source>
        <dbReference type="ARBA" id="ARBA00004651"/>
    </source>
</evidence>
<gene>
    <name evidence="10" type="ORF">ACFFJ8_15140</name>
</gene>
<dbReference type="RefSeq" id="WP_256555337.1">
    <property type="nucleotide sequence ID" value="NZ_JANHOF010000005.1"/>
</dbReference>
<feature type="transmembrane region" description="Helical" evidence="8">
    <location>
        <begin position="57"/>
        <end position="80"/>
    </location>
</feature>
<reference evidence="10 11" key="1">
    <citation type="submission" date="2024-09" db="EMBL/GenBank/DDBJ databases">
        <authorList>
            <person name="Sun Q."/>
            <person name="Mori K."/>
        </authorList>
    </citation>
    <scope>NUCLEOTIDE SEQUENCE [LARGE SCALE GENOMIC DNA]</scope>
    <source>
        <strain evidence="10 11">CCM 4839</strain>
    </source>
</reference>
<evidence type="ECO:0000256" key="8">
    <source>
        <dbReference type="SAM" id="Phobius"/>
    </source>
</evidence>
<dbReference type="PANTHER" id="PTHR34582:SF6">
    <property type="entry name" value="UPF0702 TRANSMEMBRANE PROTEIN YCAP"/>
    <property type="match status" value="1"/>
</dbReference>
<evidence type="ECO:0000313" key="11">
    <source>
        <dbReference type="Proteomes" id="UP001589818"/>
    </source>
</evidence>
<evidence type="ECO:0000256" key="3">
    <source>
        <dbReference type="ARBA" id="ARBA00022475"/>
    </source>
</evidence>
<proteinExistence type="inferred from homology"/>
<sequence>MDLWDHVIRTFTIYFIVFLVIRLMGKREIGKLSVFDLVISVMVAEIAVIVIEDTDRPFVHGVIPMVVLLVVQVGLALLTLKSRKLRHFFDGKPTVLIDRGEISRDALRKQRYNLDDLMQQLRENQVASVSEVEFAILETTGKLSVIQKKDGDYSSSPAEAGQTSPPRSAGQLNFPKNYRFETLPVPLIMDGKLMNDNLVSLGKDRFWLNNHLKENGVSDFKQVFLCTVDQRGRLYINKQKVPRT</sequence>
<comment type="similarity">
    <text evidence="2">Belongs to the UPF0702 family.</text>
</comment>
<evidence type="ECO:0000256" key="6">
    <source>
        <dbReference type="ARBA" id="ARBA00023136"/>
    </source>
</evidence>